<dbReference type="SMART" id="SM00086">
    <property type="entry name" value="PAC"/>
    <property type="match status" value="1"/>
</dbReference>
<dbReference type="SUPFAM" id="SSF55785">
    <property type="entry name" value="PYP-like sensor domain (PAS domain)"/>
    <property type="match status" value="1"/>
</dbReference>
<evidence type="ECO:0000313" key="6">
    <source>
        <dbReference type="EMBL" id="MBE1561794.1"/>
    </source>
</evidence>
<reference evidence="6 7" key="1">
    <citation type="submission" date="2020-10" db="EMBL/GenBank/DDBJ databases">
        <title>Sequencing the genomes of 1000 actinobacteria strains.</title>
        <authorList>
            <person name="Klenk H.-P."/>
        </authorList>
    </citation>
    <scope>NUCLEOTIDE SEQUENCE [LARGE SCALE GENOMIC DNA]</scope>
    <source>
        <strain evidence="6 7">DSM 43748</strain>
    </source>
</reference>
<dbReference type="InterPro" id="IPR013655">
    <property type="entry name" value="PAS_fold_3"/>
</dbReference>
<dbReference type="SUPFAM" id="SSF55781">
    <property type="entry name" value="GAF domain-like"/>
    <property type="match status" value="1"/>
</dbReference>
<dbReference type="InterPro" id="IPR001932">
    <property type="entry name" value="PPM-type_phosphatase-like_dom"/>
</dbReference>
<dbReference type="InterPro" id="IPR052016">
    <property type="entry name" value="Bact_Sigma-Reg"/>
</dbReference>
<dbReference type="InterPro" id="IPR005561">
    <property type="entry name" value="ANTAR"/>
</dbReference>
<dbReference type="InterPro" id="IPR000014">
    <property type="entry name" value="PAS"/>
</dbReference>
<dbReference type="Gene3D" id="3.30.450.40">
    <property type="match status" value="1"/>
</dbReference>
<proteinExistence type="predicted"/>
<dbReference type="RefSeq" id="WP_318781890.1">
    <property type="nucleotide sequence ID" value="NZ_BAAASY010000011.1"/>
</dbReference>
<keyword evidence="2" id="KW-0805">Transcription regulation</keyword>
<dbReference type="PANTHER" id="PTHR43156:SF2">
    <property type="entry name" value="STAGE II SPORULATION PROTEIN E"/>
    <property type="match status" value="1"/>
</dbReference>
<evidence type="ECO:0000256" key="2">
    <source>
        <dbReference type="ARBA" id="ARBA00023015"/>
    </source>
</evidence>
<dbReference type="InterPro" id="IPR035965">
    <property type="entry name" value="PAS-like_dom_sf"/>
</dbReference>
<keyword evidence="7" id="KW-1185">Reference proteome</keyword>
<gene>
    <name evidence="6" type="ORF">H4W81_004573</name>
</gene>
<evidence type="ECO:0000259" key="5">
    <source>
        <dbReference type="PROSITE" id="PS50921"/>
    </source>
</evidence>
<accession>A0ABR9KII3</accession>
<dbReference type="SMART" id="SM00331">
    <property type="entry name" value="PP2C_SIG"/>
    <property type="match status" value="1"/>
</dbReference>
<evidence type="ECO:0000313" key="7">
    <source>
        <dbReference type="Proteomes" id="UP000661607"/>
    </source>
</evidence>
<sequence>MQPPSEPDGERAGIGRLAATIERLRRQVQEAQQAADGRALIELARGILIERLRCGPTQAARQLAALAEEAGVSPLELAADLINQAARDRLAEVAEDVLADAVPAETRSPAVRLRAAEHGMVHAPDTQAVAVSLLEHALGPLGAAAVAVWVAGPDASLRLAGYAGFSAEEARRWHYVPPGVTTAARRALTERRTVWFDSLRQAGPPTIGHRQLSGGRVTVPAGTGGRVLGVLEIGWPDDLEPQSPQIRRQVEALAELVAHTIEAPSGQQGAAAGDGYAELVDLADGLHDPALVLTPHLDGEGHLVDFRVSHANGPFLDPAGRPRGEVVGALLLETYPLLAGDGGIYEKVQHVYATGEPFRADRMALTTLVDQVPLSVVMRLSLSRQGGGVLVVWAILDETSRLARLLQHAQRLGRIGGFEEDAVLGEITWNQQLFEFYGLERSAAPIPIDRLAEHAHPDDVPEVGRFLRTLLHHRRSASVSFRLRRSDGISRHIRVVAEPVFDDHATLLAIRGVYQDISAQHWTEVALAATQDQLVQSEQQAAERNRLALQLQHAIMPPSRGPMDAFDLQIAVRYRPAEKEHLVGGDWYDAIVLPSKQILLSVGDVAGHGIEAATGMVVLRNALRGLAVTGAGPAQLMTWLNLVAHQMIDNFTATAICALYNPGTRVLRWARAGHLPPILIRDDRAAELPMIGGILLGAVSEADFEEGRIELRREDTLLMYTDGLIERTDRTLEDSQRQLLVSASRHAATLDARLDHLLAHNRSDTDDDTCLIGIGLR</sequence>
<dbReference type="PANTHER" id="PTHR43156">
    <property type="entry name" value="STAGE II SPORULATION PROTEIN E-RELATED"/>
    <property type="match status" value="1"/>
</dbReference>
<dbReference type="InterPro" id="IPR029016">
    <property type="entry name" value="GAF-like_dom_sf"/>
</dbReference>
<dbReference type="PROSITE" id="PS50113">
    <property type="entry name" value="PAC"/>
    <property type="match status" value="1"/>
</dbReference>
<keyword evidence="3" id="KW-0804">Transcription</keyword>
<dbReference type="Pfam" id="PF03861">
    <property type="entry name" value="ANTAR"/>
    <property type="match status" value="1"/>
</dbReference>
<evidence type="ECO:0000259" key="4">
    <source>
        <dbReference type="PROSITE" id="PS50113"/>
    </source>
</evidence>
<dbReference type="Gene3D" id="1.10.10.10">
    <property type="entry name" value="Winged helix-like DNA-binding domain superfamily/Winged helix DNA-binding domain"/>
    <property type="match status" value="1"/>
</dbReference>
<dbReference type="CDD" id="cd00130">
    <property type="entry name" value="PAS"/>
    <property type="match status" value="1"/>
</dbReference>
<evidence type="ECO:0000256" key="1">
    <source>
        <dbReference type="ARBA" id="ARBA00022801"/>
    </source>
</evidence>
<protein>
    <submittedName>
        <fullName evidence="6">Serine phosphatase RsbU (Regulator of sigma subunit)</fullName>
    </submittedName>
</protein>
<dbReference type="Proteomes" id="UP000661607">
    <property type="component" value="Unassembled WGS sequence"/>
</dbReference>
<dbReference type="SMART" id="SM01012">
    <property type="entry name" value="ANTAR"/>
    <property type="match status" value="1"/>
</dbReference>
<organism evidence="6 7">
    <name type="scientific">Nonomuraea africana</name>
    <dbReference type="NCBI Taxonomy" id="46171"/>
    <lineage>
        <taxon>Bacteria</taxon>
        <taxon>Bacillati</taxon>
        <taxon>Actinomycetota</taxon>
        <taxon>Actinomycetes</taxon>
        <taxon>Streptosporangiales</taxon>
        <taxon>Streptosporangiaceae</taxon>
        <taxon>Nonomuraea</taxon>
    </lineage>
</organism>
<dbReference type="SUPFAM" id="SSF81606">
    <property type="entry name" value="PP2C-like"/>
    <property type="match status" value="1"/>
</dbReference>
<evidence type="ECO:0000256" key="3">
    <source>
        <dbReference type="ARBA" id="ARBA00023163"/>
    </source>
</evidence>
<dbReference type="Gene3D" id="3.60.40.10">
    <property type="entry name" value="PPM-type phosphatase domain"/>
    <property type="match status" value="1"/>
</dbReference>
<dbReference type="EMBL" id="JADBEF010000001">
    <property type="protein sequence ID" value="MBE1561794.1"/>
    <property type="molecule type" value="Genomic_DNA"/>
</dbReference>
<keyword evidence="1" id="KW-0378">Hydrolase</keyword>
<feature type="domain" description="ANTAR" evidence="5">
    <location>
        <begin position="21"/>
        <end position="82"/>
    </location>
</feature>
<dbReference type="InterPro" id="IPR000700">
    <property type="entry name" value="PAS-assoc_C"/>
</dbReference>
<dbReference type="PROSITE" id="PS50921">
    <property type="entry name" value="ANTAR"/>
    <property type="match status" value="1"/>
</dbReference>
<dbReference type="Pfam" id="PF07228">
    <property type="entry name" value="SpoIIE"/>
    <property type="match status" value="1"/>
</dbReference>
<comment type="caution">
    <text evidence="6">The sequence shown here is derived from an EMBL/GenBank/DDBJ whole genome shotgun (WGS) entry which is preliminary data.</text>
</comment>
<dbReference type="Pfam" id="PF08447">
    <property type="entry name" value="PAS_3"/>
    <property type="match status" value="1"/>
</dbReference>
<feature type="domain" description="PAC" evidence="4">
    <location>
        <begin position="477"/>
        <end position="529"/>
    </location>
</feature>
<dbReference type="Gene3D" id="3.30.450.20">
    <property type="entry name" value="PAS domain"/>
    <property type="match status" value="1"/>
</dbReference>
<dbReference type="InterPro" id="IPR036457">
    <property type="entry name" value="PPM-type-like_dom_sf"/>
</dbReference>
<dbReference type="InterPro" id="IPR001610">
    <property type="entry name" value="PAC"/>
</dbReference>
<dbReference type="InterPro" id="IPR036388">
    <property type="entry name" value="WH-like_DNA-bd_sf"/>
</dbReference>
<name>A0ABR9KII3_9ACTN</name>